<dbReference type="Proteomes" id="UP000324222">
    <property type="component" value="Unassembled WGS sequence"/>
</dbReference>
<accession>A0A5B7JPI2</accession>
<gene>
    <name evidence="2" type="ORF">E2C01_093329</name>
</gene>
<protein>
    <submittedName>
        <fullName evidence="2">Uncharacterized protein</fullName>
    </submittedName>
</protein>
<feature type="region of interest" description="Disordered" evidence="1">
    <location>
        <begin position="1"/>
        <end position="23"/>
    </location>
</feature>
<evidence type="ECO:0000313" key="2">
    <source>
        <dbReference type="EMBL" id="MPC97982.1"/>
    </source>
</evidence>
<name>A0A5B7JPI2_PORTR</name>
<dbReference type="EMBL" id="VSRR010112261">
    <property type="protein sequence ID" value="MPC97982.1"/>
    <property type="molecule type" value="Genomic_DNA"/>
</dbReference>
<organism evidence="2 3">
    <name type="scientific">Portunus trituberculatus</name>
    <name type="common">Swimming crab</name>
    <name type="synonym">Neptunus trituberculatus</name>
    <dbReference type="NCBI Taxonomy" id="210409"/>
    <lineage>
        <taxon>Eukaryota</taxon>
        <taxon>Metazoa</taxon>
        <taxon>Ecdysozoa</taxon>
        <taxon>Arthropoda</taxon>
        <taxon>Crustacea</taxon>
        <taxon>Multicrustacea</taxon>
        <taxon>Malacostraca</taxon>
        <taxon>Eumalacostraca</taxon>
        <taxon>Eucarida</taxon>
        <taxon>Decapoda</taxon>
        <taxon>Pleocyemata</taxon>
        <taxon>Brachyura</taxon>
        <taxon>Eubrachyura</taxon>
        <taxon>Portunoidea</taxon>
        <taxon>Portunidae</taxon>
        <taxon>Portuninae</taxon>
        <taxon>Portunus</taxon>
    </lineage>
</organism>
<evidence type="ECO:0000313" key="3">
    <source>
        <dbReference type="Proteomes" id="UP000324222"/>
    </source>
</evidence>
<evidence type="ECO:0000256" key="1">
    <source>
        <dbReference type="SAM" id="MobiDB-lite"/>
    </source>
</evidence>
<proteinExistence type="predicted"/>
<keyword evidence="3" id="KW-1185">Reference proteome</keyword>
<sequence length="87" mass="9650">MKEPAYVTQFDGPAASSRRNHPESLLTLARPYSGGLRQPSNSTPRASLHLHHLEDAKGEKEIKSNNLKNRTMAGSHPRGRTPVHRSN</sequence>
<feature type="compositionally biased region" description="Basic and acidic residues" evidence="1">
    <location>
        <begin position="54"/>
        <end position="63"/>
    </location>
</feature>
<dbReference type="AlphaFoldDB" id="A0A5B7JPI2"/>
<reference evidence="2 3" key="1">
    <citation type="submission" date="2019-05" db="EMBL/GenBank/DDBJ databases">
        <title>Another draft genome of Portunus trituberculatus and its Hox gene families provides insights of decapod evolution.</title>
        <authorList>
            <person name="Jeong J.-H."/>
            <person name="Song I."/>
            <person name="Kim S."/>
            <person name="Choi T."/>
            <person name="Kim D."/>
            <person name="Ryu S."/>
            <person name="Kim W."/>
        </authorList>
    </citation>
    <scope>NUCLEOTIDE SEQUENCE [LARGE SCALE GENOMIC DNA]</scope>
    <source>
        <tissue evidence="2">Muscle</tissue>
    </source>
</reference>
<feature type="compositionally biased region" description="Basic residues" evidence="1">
    <location>
        <begin position="77"/>
        <end position="87"/>
    </location>
</feature>
<comment type="caution">
    <text evidence="2">The sequence shown here is derived from an EMBL/GenBank/DDBJ whole genome shotgun (WGS) entry which is preliminary data.</text>
</comment>
<feature type="region of interest" description="Disordered" evidence="1">
    <location>
        <begin position="54"/>
        <end position="87"/>
    </location>
</feature>